<protein>
    <submittedName>
        <fullName evidence="1">Uncharacterized protein</fullName>
    </submittedName>
</protein>
<reference evidence="1" key="1">
    <citation type="journal article" date="2015" name="Nature">
        <title>Complex archaea that bridge the gap between prokaryotes and eukaryotes.</title>
        <authorList>
            <person name="Spang A."/>
            <person name="Saw J.H."/>
            <person name="Jorgensen S.L."/>
            <person name="Zaremba-Niedzwiedzka K."/>
            <person name="Martijn J."/>
            <person name="Lind A.E."/>
            <person name="van Eijk R."/>
            <person name="Schleper C."/>
            <person name="Guy L."/>
            <person name="Ettema T.J."/>
        </authorList>
    </citation>
    <scope>NUCLEOTIDE SEQUENCE</scope>
</reference>
<name>A0A0F9UHQ1_9ZZZZ</name>
<dbReference type="AlphaFoldDB" id="A0A0F9UHQ1"/>
<comment type="caution">
    <text evidence="1">The sequence shown here is derived from an EMBL/GenBank/DDBJ whole genome shotgun (WGS) entry which is preliminary data.</text>
</comment>
<dbReference type="EMBL" id="LAZR01000143">
    <property type="protein sequence ID" value="KKN86867.1"/>
    <property type="molecule type" value="Genomic_DNA"/>
</dbReference>
<sequence>MTKETKIQKDKRLQVGLYEPDTIRDVRKEYEYIKDRLPPMWTAVFTVNFDAKLCIITLKNGSNRMMKRIYRDDIWEYDGYYDKSVYTKHVKWAWKRFQKEGC</sequence>
<gene>
    <name evidence="1" type="ORF">LCGC14_0264290</name>
</gene>
<accession>A0A0F9UHQ1</accession>
<evidence type="ECO:0000313" key="1">
    <source>
        <dbReference type="EMBL" id="KKN86867.1"/>
    </source>
</evidence>
<proteinExistence type="predicted"/>
<organism evidence="1">
    <name type="scientific">marine sediment metagenome</name>
    <dbReference type="NCBI Taxonomy" id="412755"/>
    <lineage>
        <taxon>unclassified sequences</taxon>
        <taxon>metagenomes</taxon>
        <taxon>ecological metagenomes</taxon>
    </lineage>
</organism>